<reference evidence="2 3" key="1">
    <citation type="submission" date="2018-02" db="EMBL/GenBank/DDBJ databases">
        <title>Genome sequencing of Solimonas sp. HR-BB.</title>
        <authorList>
            <person name="Lee Y."/>
            <person name="Jeon C.O."/>
        </authorList>
    </citation>
    <scope>NUCLEOTIDE SEQUENCE [LARGE SCALE GENOMIC DNA]</scope>
    <source>
        <strain evidence="2 3">HR-BB</strain>
    </source>
</reference>
<name>A0A2S5TFP0_9GAMM</name>
<comment type="caution">
    <text evidence="2">The sequence shown here is derived from an EMBL/GenBank/DDBJ whole genome shotgun (WGS) entry which is preliminary data.</text>
</comment>
<dbReference type="InterPro" id="IPR050471">
    <property type="entry name" value="AB_hydrolase"/>
</dbReference>
<organism evidence="2 3">
    <name type="scientific">Solimonas fluminis</name>
    <dbReference type="NCBI Taxonomy" id="2086571"/>
    <lineage>
        <taxon>Bacteria</taxon>
        <taxon>Pseudomonadati</taxon>
        <taxon>Pseudomonadota</taxon>
        <taxon>Gammaproteobacteria</taxon>
        <taxon>Nevskiales</taxon>
        <taxon>Nevskiaceae</taxon>
        <taxon>Solimonas</taxon>
    </lineage>
</organism>
<dbReference type="PANTHER" id="PTHR43433:SF5">
    <property type="entry name" value="AB HYDROLASE-1 DOMAIN-CONTAINING PROTEIN"/>
    <property type="match status" value="1"/>
</dbReference>
<keyword evidence="3" id="KW-1185">Reference proteome</keyword>
<dbReference type="EMBL" id="PSNW01000005">
    <property type="protein sequence ID" value="PPE73811.1"/>
    <property type="molecule type" value="Genomic_DNA"/>
</dbReference>
<dbReference type="OrthoDB" id="7055710at2"/>
<dbReference type="Gene3D" id="3.40.50.1820">
    <property type="entry name" value="alpha/beta hydrolase"/>
    <property type="match status" value="1"/>
</dbReference>
<dbReference type="RefSeq" id="WP_104230326.1">
    <property type="nucleotide sequence ID" value="NZ_PSNW01000005.1"/>
</dbReference>
<dbReference type="GO" id="GO:0046503">
    <property type="term" value="P:glycerolipid catabolic process"/>
    <property type="evidence" value="ECO:0007669"/>
    <property type="project" value="TreeGrafter"/>
</dbReference>
<dbReference type="GO" id="GO:0004806">
    <property type="term" value="F:triacylglycerol lipase activity"/>
    <property type="evidence" value="ECO:0007669"/>
    <property type="project" value="TreeGrafter"/>
</dbReference>
<evidence type="ECO:0000259" key="1">
    <source>
        <dbReference type="Pfam" id="PF00561"/>
    </source>
</evidence>
<dbReference type="Pfam" id="PF00561">
    <property type="entry name" value="Abhydrolase_1"/>
    <property type="match status" value="1"/>
</dbReference>
<keyword evidence="2" id="KW-0378">Hydrolase</keyword>
<dbReference type="InterPro" id="IPR029058">
    <property type="entry name" value="AB_hydrolase_fold"/>
</dbReference>
<dbReference type="Proteomes" id="UP000238220">
    <property type="component" value="Unassembled WGS sequence"/>
</dbReference>
<dbReference type="SUPFAM" id="SSF53474">
    <property type="entry name" value="alpha/beta-Hydrolases"/>
    <property type="match status" value="1"/>
</dbReference>
<dbReference type="InterPro" id="IPR000073">
    <property type="entry name" value="AB_hydrolase_1"/>
</dbReference>
<dbReference type="PANTHER" id="PTHR43433">
    <property type="entry name" value="HYDROLASE, ALPHA/BETA FOLD FAMILY PROTEIN"/>
    <property type="match status" value="1"/>
</dbReference>
<evidence type="ECO:0000313" key="3">
    <source>
        <dbReference type="Proteomes" id="UP000238220"/>
    </source>
</evidence>
<sequence>MKLCWSAGSACVNGLQLSWEQAGPQDGEPMLLVMGLGGQLIHWPDALCERLVLRGFRLIRFDNRDAGLSGDADRGIAANLPRDWLLSRFGRPAQANYSLHDMADDAVGLLDALGITRAHLVGVSMGGMISQIVAARYPERVLSLSSIMSSTNDPRLPAARFDVLWRMAGIGPRPRTREDVIRRSTAMLRRVGSPGYPTPLDYRVRLVGRAYDRAFRPAGHARQVHAIVATGSIEPLLPKIVAPTQVVHGLADPLLRPACGQRSARLIRGAKLELIPGMGHDFALPLMPRWAELISANAARAA</sequence>
<proteinExistence type="predicted"/>
<accession>A0A2S5TFP0</accession>
<gene>
    <name evidence="2" type="ORF">C3942_10410</name>
</gene>
<dbReference type="AlphaFoldDB" id="A0A2S5TFP0"/>
<protein>
    <submittedName>
        <fullName evidence="2">Alpha/beta hydrolase</fullName>
    </submittedName>
</protein>
<feature type="domain" description="AB hydrolase-1" evidence="1">
    <location>
        <begin position="29"/>
        <end position="282"/>
    </location>
</feature>
<evidence type="ECO:0000313" key="2">
    <source>
        <dbReference type="EMBL" id="PPE73811.1"/>
    </source>
</evidence>